<dbReference type="SUPFAM" id="SSF49879">
    <property type="entry name" value="SMAD/FHA domain"/>
    <property type="match status" value="1"/>
</dbReference>
<dbReference type="InterPro" id="IPR008984">
    <property type="entry name" value="SMAD_FHA_dom_sf"/>
</dbReference>
<dbReference type="PANTHER" id="PTHR23106">
    <property type="entry name" value="ANGIOGENIC FACTOR WITH G PATCH AND FHA DOMAINS 1"/>
    <property type="match status" value="1"/>
</dbReference>
<dbReference type="PANTHER" id="PTHR23106:SF24">
    <property type="entry name" value="ANGIOGENIC FACTOR WITH G PATCH AND FHA DOMAINS 1"/>
    <property type="match status" value="1"/>
</dbReference>
<dbReference type="GO" id="GO:0003676">
    <property type="term" value="F:nucleic acid binding"/>
    <property type="evidence" value="ECO:0007669"/>
    <property type="project" value="InterPro"/>
</dbReference>
<dbReference type="AlphaFoldDB" id="A0A427XFE2"/>
<evidence type="ECO:0008006" key="6">
    <source>
        <dbReference type="Google" id="ProtNLM"/>
    </source>
</evidence>
<dbReference type="Gene3D" id="2.60.200.20">
    <property type="match status" value="1"/>
</dbReference>
<sequence length="529" mass="56689">MPTGDKPRPAEASRDTWVWSPTLSVYYHANSDTYALPGADGAWTYLTPAELAARSGGASSSTSGINNGPVGEDGRGPTTATRGSEEKEDGELEDDVGWGGLMEPEQLERVMNAKDKDKKAQQQAYHGGDDRHLAYGGKRDDTTRQSEADRYGDRDRDKHPAYAAGDSVSRAWTAPASATSTPTPYDDESCPPPDASAHLVRLVVKRSKDLEPGGVAVFDARQGGIQIGRDRCERGAPARLRVREMEVSKTHALVYWGHGGDEDGEDEGWFIVDLGSTLGTYVAHRGQPDATRLSEAKCASKPYPLSHLSRVTVGTTTVVVHVHADWPCGECQLSGNVQISLDDGTAAGKPTTTEPESEPVQAGRLGLDAGRTRGDRQFKRKLEMAALRDTLLGEDTGRPSARGPNAYMDRSAQRRKLHPASPPRQRDNGYGARAADRHNTSTSASSSPAPPAGPSSVSRALLAKQGWTPGQGLGRDGGGRAEAIVPVVRFERAGLGARGQVADVPANSEGEGDWRSRGRQRRWDEVGRS</sequence>
<dbReference type="Pfam" id="PF00498">
    <property type="entry name" value="FHA"/>
    <property type="match status" value="1"/>
</dbReference>
<evidence type="ECO:0000313" key="5">
    <source>
        <dbReference type="Proteomes" id="UP000279236"/>
    </source>
</evidence>
<gene>
    <name evidence="4" type="ORF">EHS24_003191</name>
</gene>
<dbReference type="PROSITE" id="PS50174">
    <property type="entry name" value="G_PATCH"/>
    <property type="match status" value="1"/>
</dbReference>
<organism evidence="4 5">
    <name type="scientific">Apiotrichum porosum</name>
    <dbReference type="NCBI Taxonomy" id="105984"/>
    <lineage>
        <taxon>Eukaryota</taxon>
        <taxon>Fungi</taxon>
        <taxon>Dikarya</taxon>
        <taxon>Basidiomycota</taxon>
        <taxon>Agaricomycotina</taxon>
        <taxon>Tremellomycetes</taxon>
        <taxon>Trichosporonales</taxon>
        <taxon>Trichosporonaceae</taxon>
        <taxon>Apiotrichum</taxon>
    </lineage>
</organism>
<name>A0A427XFE2_9TREE</name>
<evidence type="ECO:0000256" key="1">
    <source>
        <dbReference type="SAM" id="MobiDB-lite"/>
    </source>
</evidence>
<feature type="compositionally biased region" description="Acidic residues" evidence="1">
    <location>
        <begin position="86"/>
        <end position="96"/>
    </location>
</feature>
<evidence type="ECO:0000259" key="2">
    <source>
        <dbReference type="PROSITE" id="PS50006"/>
    </source>
</evidence>
<dbReference type="OrthoDB" id="21470at2759"/>
<dbReference type="InterPro" id="IPR000253">
    <property type="entry name" value="FHA_dom"/>
</dbReference>
<dbReference type="SMART" id="SM00443">
    <property type="entry name" value="G_patch"/>
    <property type="match status" value="1"/>
</dbReference>
<dbReference type="Pfam" id="PF01585">
    <property type="entry name" value="G-patch"/>
    <property type="match status" value="1"/>
</dbReference>
<evidence type="ECO:0000313" key="4">
    <source>
        <dbReference type="EMBL" id="RSH77631.1"/>
    </source>
</evidence>
<dbReference type="PROSITE" id="PS50006">
    <property type="entry name" value="FHA_DOMAIN"/>
    <property type="match status" value="1"/>
</dbReference>
<reference evidence="4 5" key="1">
    <citation type="submission" date="2018-11" db="EMBL/GenBank/DDBJ databases">
        <title>Genome sequence of Apiotrichum porosum DSM 27194.</title>
        <authorList>
            <person name="Aliyu H."/>
            <person name="Gorte O."/>
            <person name="Ochsenreither K."/>
        </authorList>
    </citation>
    <scope>NUCLEOTIDE SEQUENCE [LARGE SCALE GENOMIC DNA]</scope>
    <source>
        <strain evidence="4 5">DSM 27194</strain>
    </source>
</reference>
<dbReference type="EMBL" id="RSCE01000015">
    <property type="protein sequence ID" value="RSH77631.1"/>
    <property type="molecule type" value="Genomic_DNA"/>
</dbReference>
<feature type="compositionally biased region" description="Low complexity" evidence="1">
    <location>
        <begin position="173"/>
        <end position="184"/>
    </location>
</feature>
<feature type="region of interest" description="Disordered" evidence="1">
    <location>
        <begin position="52"/>
        <end position="99"/>
    </location>
</feature>
<feature type="compositionally biased region" description="Basic and acidic residues" evidence="1">
    <location>
        <begin position="370"/>
        <end position="383"/>
    </location>
</feature>
<dbReference type="Proteomes" id="UP000279236">
    <property type="component" value="Unassembled WGS sequence"/>
</dbReference>
<comment type="caution">
    <text evidence="4">The sequence shown here is derived from an EMBL/GenBank/DDBJ whole genome shotgun (WGS) entry which is preliminary data.</text>
</comment>
<protein>
    <recommendedName>
        <fullName evidence="6">Angiogenic factor with G patch and FHA domains 1</fullName>
    </recommendedName>
</protein>
<dbReference type="GeneID" id="39587734"/>
<feature type="region of interest" description="Disordered" evidence="1">
    <location>
        <begin position="113"/>
        <end position="192"/>
    </location>
</feature>
<feature type="region of interest" description="Disordered" evidence="1">
    <location>
        <begin position="494"/>
        <end position="529"/>
    </location>
</feature>
<feature type="compositionally biased region" description="Basic and acidic residues" evidence="1">
    <location>
        <begin position="512"/>
        <end position="529"/>
    </location>
</feature>
<dbReference type="RefSeq" id="XP_028472778.1">
    <property type="nucleotide sequence ID" value="XM_028618890.1"/>
</dbReference>
<dbReference type="STRING" id="105984.A0A427XFE2"/>
<dbReference type="SMART" id="SM00240">
    <property type="entry name" value="FHA"/>
    <property type="match status" value="1"/>
</dbReference>
<accession>A0A427XFE2</accession>
<feature type="domain" description="FHA" evidence="2">
    <location>
        <begin position="225"/>
        <end position="287"/>
    </location>
</feature>
<feature type="compositionally biased region" description="Basic and acidic residues" evidence="1">
    <location>
        <begin position="127"/>
        <end position="160"/>
    </location>
</feature>
<dbReference type="InterPro" id="IPR000467">
    <property type="entry name" value="G_patch_dom"/>
</dbReference>
<keyword evidence="5" id="KW-1185">Reference proteome</keyword>
<feature type="domain" description="G-patch" evidence="3">
    <location>
        <begin position="454"/>
        <end position="500"/>
    </location>
</feature>
<evidence type="ECO:0000259" key="3">
    <source>
        <dbReference type="PROSITE" id="PS50174"/>
    </source>
</evidence>
<dbReference type="InterPro" id="IPR053027">
    <property type="entry name" value="AGGF1"/>
</dbReference>
<feature type="region of interest" description="Disordered" evidence="1">
    <location>
        <begin position="342"/>
        <end position="457"/>
    </location>
</feature>
<proteinExistence type="predicted"/>
<feature type="compositionally biased region" description="Low complexity" evidence="1">
    <location>
        <begin position="52"/>
        <end position="64"/>
    </location>
</feature>